<evidence type="ECO:0000313" key="2">
    <source>
        <dbReference type="Proteomes" id="UP000215059"/>
    </source>
</evidence>
<evidence type="ECO:0000313" key="1">
    <source>
        <dbReference type="EMBL" id="OYD57182.1"/>
    </source>
</evidence>
<dbReference type="Proteomes" id="UP000215059">
    <property type="component" value="Unassembled WGS sequence"/>
</dbReference>
<sequence>MKKGKSDRHQKKITETKLKEIENLSPELIKELINYSLKAGAILDGNYNTSNLKTPNIKITNDSLVVKKLIKV</sequence>
<comment type="caution">
    <text evidence="1">The sequence shown here is derived from an EMBL/GenBank/DDBJ whole genome shotgun (WGS) entry which is preliminary data.</text>
</comment>
<organism evidence="1 2">
    <name type="scientific">Fictibacillus aquaticus</name>
    <dbReference type="NCBI Taxonomy" id="2021314"/>
    <lineage>
        <taxon>Bacteria</taxon>
        <taxon>Bacillati</taxon>
        <taxon>Bacillota</taxon>
        <taxon>Bacilli</taxon>
        <taxon>Bacillales</taxon>
        <taxon>Fictibacillaceae</taxon>
        <taxon>Fictibacillus</taxon>
    </lineage>
</organism>
<dbReference type="RefSeq" id="WP_094252530.1">
    <property type="nucleotide sequence ID" value="NZ_JBHLXL010000001.1"/>
</dbReference>
<keyword evidence="2" id="KW-1185">Reference proteome</keyword>
<gene>
    <name evidence="1" type="ORF">CGZ90_10840</name>
</gene>
<proteinExistence type="predicted"/>
<protein>
    <submittedName>
        <fullName evidence="1">Uncharacterized protein</fullName>
    </submittedName>
</protein>
<dbReference type="EMBL" id="NOII01000003">
    <property type="protein sequence ID" value="OYD57182.1"/>
    <property type="molecule type" value="Genomic_DNA"/>
</dbReference>
<dbReference type="AlphaFoldDB" id="A0A235F7H2"/>
<reference evidence="1 2" key="1">
    <citation type="submission" date="2017-07" db="EMBL/GenBank/DDBJ databases">
        <title>Fictibacillus sp. nov. GDSW-R2A3 Genome sequencing and assembly.</title>
        <authorList>
            <person name="Mayilraj S."/>
        </authorList>
    </citation>
    <scope>NUCLEOTIDE SEQUENCE [LARGE SCALE GENOMIC DNA]</scope>
    <source>
        <strain evidence="1 2">GDSW-R2A3</strain>
    </source>
</reference>
<accession>A0A235F7H2</accession>
<name>A0A235F7H2_9BACL</name>